<evidence type="ECO:0000313" key="2">
    <source>
        <dbReference type="EMBL" id="WNZ24751.1"/>
    </source>
</evidence>
<dbReference type="AlphaFoldDB" id="A0AA97AJC1"/>
<protein>
    <submittedName>
        <fullName evidence="2">Uncharacterized protein</fullName>
    </submittedName>
</protein>
<dbReference type="RefSeq" id="WP_316430714.1">
    <property type="nucleotide sequence ID" value="NZ_CP053586.1"/>
</dbReference>
<sequence>MNSNENRLDRIERLVEQNAEQIARTQRQVDANSQAIATLLQTSQQMLTLQQQESQRFNQSINSISAALERIDRVMDYLLRQQGDNPQ</sequence>
<proteinExistence type="predicted"/>
<accession>A0AA97AJC1</accession>
<name>A0AA97AJC1_9CYAN</name>
<feature type="coiled-coil region" evidence="1">
    <location>
        <begin position="1"/>
        <end position="28"/>
    </location>
</feature>
<reference evidence="2" key="1">
    <citation type="submission" date="2020-05" db="EMBL/GenBank/DDBJ databases">
        <authorList>
            <person name="Zhu T."/>
            <person name="Keshari N."/>
            <person name="Lu X."/>
        </authorList>
    </citation>
    <scope>NUCLEOTIDE SEQUENCE</scope>
    <source>
        <strain evidence="2">NK1-12</strain>
    </source>
</reference>
<dbReference type="EMBL" id="CP053586">
    <property type="protein sequence ID" value="WNZ24751.1"/>
    <property type="molecule type" value="Genomic_DNA"/>
</dbReference>
<organism evidence="2">
    <name type="scientific">Leptolyngbya sp. NK1-12</name>
    <dbReference type="NCBI Taxonomy" id="2547451"/>
    <lineage>
        <taxon>Bacteria</taxon>
        <taxon>Bacillati</taxon>
        <taxon>Cyanobacteriota</taxon>
        <taxon>Cyanophyceae</taxon>
        <taxon>Leptolyngbyales</taxon>
        <taxon>Leptolyngbyaceae</taxon>
        <taxon>Leptolyngbya group</taxon>
        <taxon>Leptolyngbya</taxon>
    </lineage>
</organism>
<keyword evidence="1" id="KW-0175">Coiled coil</keyword>
<gene>
    <name evidence="2" type="ORF">HJG54_19160</name>
</gene>
<evidence type="ECO:0000256" key="1">
    <source>
        <dbReference type="SAM" id="Coils"/>
    </source>
</evidence>